<dbReference type="InterPro" id="IPR014729">
    <property type="entry name" value="Rossmann-like_a/b/a_fold"/>
</dbReference>
<dbReference type="GO" id="GO:0004817">
    <property type="term" value="F:cysteine-tRNA ligase activity"/>
    <property type="evidence" value="ECO:0007669"/>
    <property type="project" value="UniProtKB-EC"/>
</dbReference>
<dbReference type="GO" id="GO:0005524">
    <property type="term" value="F:ATP binding"/>
    <property type="evidence" value="ECO:0007669"/>
    <property type="project" value="UniProtKB-KW"/>
</dbReference>
<comment type="cofactor">
    <cofactor evidence="1">
        <name>Zn(2+)</name>
        <dbReference type="ChEBI" id="CHEBI:29105"/>
    </cofactor>
</comment>
<feature type="domain" description="Cysteinyl-tRNA synthetase class Ia DALR" evidence="19">
    <location>
        <begin position="421"/>
        <end position="488"/>
    </location>
</feature>
<organism evidence="20 21">
    <name type="scientific">Dimorphilus gyrociliatus</name>
    <dbReference type="NCBI Taxonomy" id="2664684"/>
    <lineage>
        <taxon>Eukaryota</taxon>
        <taxon>Metazoa</taxon>
        <taxon>Spiralia</taxon>
        <taxon>Lophotrochozoa</taxon>
        <taxon>Annelida</taxon>
        <taxon>Polychaeta</taxon>
        <taxon>Polychaeta incertae sedis</taxon>
        <taxon>Dinophilidae</taxon>
        <taxon>Dimorphilus</taxon>
    </lineage>
</organism>
<keyword evidence="7" id="KW-0862">Zinc</keyword>
<dbReference type="InterPro" id="IPR009080">
    <property type="entry name" value="tRNAsynth_Ia_anticodon-bd"/>
</dbReference>
<evidence type="ECO:0000256" key="11">
    <source>
        <dbReference type="ARBA" id="ARBA00031499"/>
    </source>
</evidence>
<evidence type="ECO:0000256" key="5">
    <source>
        <dbReference type="ARBA" id="ARBA00022723"/>
    </source>
</evidence>
<comment type="similarity">
    <text evidence="2">Belongs to the class-I aminoacyl-tRNA synthetase family.</text>
</comment>
<keyword evidence="21" id="KW-1185">Reference proteome</keyword>
<dbReference type="SUPFAM" id="SSF47323">
    <property type="entry name" value="Anticodon-binding domain of a subclass of class I aminoacyl-tRNA synthetases"/>
    <property type="match status" value="1"/>
</dbReference>
<dbReference type="Gene3D" id="3.40.50.620">
    <property type="entry name" value="HUPs"/>
    <property type="match status" value="1"/>
</dbReference>
<evidence type="ECO:0000256" key="16">
    <source>
        <dbReference type="ARBA" id="ARBA00047731"/>
    </source>
</evidence>
<comment type="caution">
    <text evidence="20">The sequence shown here is derived from an EMBL/GenBank/DDBJ whole genome shotgun (WGS) entry which is preliminary data.</text>
</comment>
<dbReference type="HAMAP" id="MF_00041">
    <property type="entry name" value="Cys_tRNA_synth"/>
    <property type="match status" value="1"/>
</dbReference>
<evidence type="ECO:0000256" key="10">
    <source>
        <dbReference type="ARBA" id="ARBA00023146"/>
    </source>
</evidence>
<reference evidence="20 21" key="1">
    <citation type="submission" date="2020-08" db="EMBL/GenBank/DDBJ databases">
        <authorList>
            <person name="Hejnol A."/>
        </authorList>
    </citation>
    <scope>NUCLEOTIDE SEQUENCE [LARGE SCALE GENOMIC DNA]</scope>
</reference>
<keyword evidence="9" id="KW-0648">Protein biosynthesis</keyword>
<evidence type="ECO:0000256" key="14">
    <source>
        <dbReference type="ARBA" id="ARBA00047499"/>
    </source>
</evidence>
<evidence type="ECO:0000256" key="12">
    <source>
        <dbReference type="ARBA" id="ARBA00043868"/>
    </source>
</evidence>
<comment type="catalytic activity">
    <reaction evidence="18">
        <text>tRNA(Cys) + L-cysteine + ATP = L-cysteinyl-tRNA(Cys) + AMP + diphosphate</text>
        <dbReference type="Rhea" id="RHEA:17773"/>
        <dbReference type="Rhea" id="RHEA-COMP:9661"/>
        <dbReference type="Rhea" id="RHEA-COMP:9679"/>
        <dbReference type="ChEBI" id="CHEBI:30616"/>
        <dbReference type="ChEBI" id="CHEBI:33019"/>
        <dbReference type="ChEBI" id="CHEBI:35235"/>
        <dbReference type="ChEBI" id="CHEBI:78442"/>
        <dbReference type="ChEBI" id="CHEBI:78517"/>
        <dbReference type="ChEBI" id="CHEBI:456215"/>
        <dbReference type="EC" id="6.1.1.16"/>
    </reaction>
    <physiologicalReaction direction="right-to-left" evidence="18">
        <dbReference type="Rhea" id="RHEA:17775"/>
    </physiologicalReaction>
</comment>
<evidence type="ECO:0000256" key="1">
    <source>
        <dbReference type="ARBA" id="ARBA00001947"/>
    </source>
</evidence>
<comment type="catalytic activity">
    <reaction evidence="17">
        <text>S-sulfanyl-L-cysteine + tRNA(Cys) + ATP = (S)-sulfanyl-L-cysteinyl-tRNA(Cys) + AMP + diphosphate</text>
        <dbReference type="Rhea" id="RHEA:78647"/>
        <dbReference type="Rhea" id="RHEA-COMP:9661"/>
        <dbReference type="Rhea" id="RHEA-COMP:19119"/>
        <dbReference type="ChEBI" id="CHEBI:30616"/>
        <dbReference type="ChEBI" id="CHEBI:33019"/>
        <dbReference type="ChEBI" id="CHEBI:58591"/>
        <dbReference type="ChEBI" id="CHEBI:78442"/>
        <dbReference type="ChEBI" id="CHEBI:229520"/>
        <dbReference type="ChEBI" id="CHEBI:456215"/>
    </reaction>
    <physiologicalReaction direction="left-to-right" evidence="17">
        <dbReference type="Rhea" id="RHEA:78648"/>
    </physiologicalReaction>
</comment>
<dbReference type="CDD" id="cd00672">
    <property type="entry name" value="CysRS_core"/>
    <property type="match status" value="1"/>
</dbReference>
<dbReference type="EC" id="6.1.1.16" evidence="3"/>
<keyword evidence="4" id="KW-0436">Ligase</keyword>
<evidence type="ECO:0000256" key="6">
    <source>
        <dbReference type="ARBA" id="ARBA00022741"/>
    </source>
</evidence>
<evidence type="ECO:0000256" key="8">
    <source>
        <dbReference type="ARBA" id="ARBA00022840"/>
    </source>
</evidence>
<gene>
    <name evidence="20" type="ORF">DGYR_LOCUS8296</name>
</gene>
<evidence type="ECO:0000313" key="20">
    <source>
        <dbReference type="EMBL" id="CAD5120167.1"/>
    </source>
</evidence>
<evidence type="ECO:0000256" key="7">
    <source>
        <dbReference type="ARBA" id="ARBA00022833"/>
    </source>
</evidence>
<name>A0A7I8VX96_9ANNE</name>
<sequence length="592" mass="68027">MSFVCGNCTRARILQNIRPSIRTYRNTASAPNSVNESAKQQVKHKKPIYKHEDRDVVWHKPEGFDTGIKMFNSVTRRKEALILPRGRIATWYSCGPTVYDHAHIGHASAYIRTDVIRRIMINMFTLDIIMVLGITDIDDKLIRKSNELGITYLRLARQFESEFWRDLTKLKVIPPTVSTRVTEHIPQIISFINQIMCNGYAYRTVDGSVYFDVNAYGRYGKLWTHKMDTEIRESADKEKKSARDFALWKAAKPGEPYWDSPWGLGRPGWHIECSTMANAVFGEKLDLHSGGDDLRFPHHENEIAQSEACFCNEQWTNYWLHLGHLHLKNDAEKMSKSLNNTVSIAELLQKYSANQFRLFCMMRPYKQTIEYSDASMEKAVRLYSYWSSFVNNADAYIKGQLVCQQLNENVLWECLSGTQTKIEKALADDFDTPRALTALEDLIRITNAQLSKKLVTEITANTRSPAVVAAIVAYVQRILDLFGIEISRKRKQQDGIERNFDNVVESVVKFRSNIRNFALTLPKKKQDEDTKKEYKTQMRPLLSVCDELRDDLQLAGVQIQDHGNVSTWDLLEVSPITTKTALKKAVKNPKPL</sequence>
<dbReference type="InterPro" id="IPR032678">
    <property type="entry name" value="tRNA-synt_1_cat_dom"/>
</dbReference>
<dbReference type="GO" id="GO:0046872">
    <property type="term" value="F:metal ion binding"/>
    <property type="evidence" value="ECO:0007669"/>
    <property type="project" value="UniProtKB-KW"/>
</dbReference>
<evidence type="ECO:0000256" key="2">
    <source>
        <dbReference type="ARBA" id="ARBA00005594"/>
    </source>
</evidence>
<dbReference type="PRINTS" id="PR00983">
    <property type="entry name" value="TRNASYNTHCYS"/>
</dbReference>
<evidence type="ECO:0000256" key="3">
    <source>
        <dbReference type="ARBA" id="ARBA00012832"/>
    </source>
</evidence>
<dbReference type="Pfam" id="PF09190">
    <property type="entry name" value="DALR_2"/>
    <property type="match status" value="1"/>
</dbReference>
<comment type="catalytic activity">
    <reaction evidence="16">
        <text>S-sulfanyl-L-cysteine + L-cysteine = S-disulfanyl-L-cysteine + L-alanine</text>
        <dbReference type="Rhea" id="RHEA:78627"/>
        <dbReference type="ChEBI" id="CHEBI:35235"/>
        <dbReference type="ChEBI" id="CHEBI:57972"/>
        <dbReference type="ChEBI" id="CHEBI:58591"/>
        <dbReference type="ChEBI" id="CHEBI:229465"/>
    </reaction>
    <physiologicalReaction direction="left-to-right" evidence="16">
        <dbReference type="Rhea" id="RHEA:78628"/>
    </physiologicalReaction>
</comment>
<dbReference type="SMART" id="SM00840">
    <property type="entry name" value="DALR_2"/>
    <property type="match status" value="1"/>
</dbReference>
<dbReference type="FunFam" id="3.40.50.620:FF:000027">
    <property type="entry name" value="Cysteine--tRNA ligase, cytoplasmic"/>
    <property type="match status" value="1"/>
</dbReference>
<dbReference type="InterPro" id="IPR015803">
    <property type="entry name" value="Cys-tRNA-ligase"/>
</dbReference>
<dbReference type="InterPro" id="IPR024909">
    <property type="entry name" value="Cys-tRNA/MSH_ligase"/>
</dbReference>
<dbReference type="NCBIfam" id="TIGR00435">
    <property type="entry name" value="cysS"/>
    <property type="match status" value="1"/>
</dbReference>
<keyword evidence="10" id="KW-0030">Aminoacyl-tRNA synthetase</keyword>
<comment type="function">
    <text evidence="12">Mitochondrial cysteine-specific aminoacyl-tRNA synthetase that catalyzes the ATP-dependent ligation of cysteine to tRNA(Cys).</text>
</comment>
<evidence type="ECO:0000256" key="15">
    <source>
        <dbReference type="ARBA" id="ARBA00047548"/>
    </source>
</evidence>
<dbReference type="PANTHER" id="PTHR10890:SF27">
    <property type="entry name" value="CYSTEINE--TRNA LIGASE, MITOCHONDRIAL-RELATED"/>
    <property type="match status" value="1"/>
</dbReference>
<dbReference type="GO" id="GO:0006423">
    <property type="term" value="P:cysteinyl-tRNA aminoacylation"/>
    <property type="evidence" value="ECO:0007669"/>
    <property type="project" value="InterPro"/>
</dbReference>
<comment type="catalytic activity">
    <reaction evidence="15">
        <text>2 L-cysteine = S-sulfanyl-L-cysteine + L-alanine</text>
        <dbReference type="Rhea" id="RHEA:78543"/>
        <dbReference type="ChEBI" id="CHEBI:35235"/>
        <dbReference type="ChEBI" id="CHEBI:57972"/>
        <dbReference type="ChEBI" id="CHEBI:58591"/>
    </reaction>
    <physiologicalReaction direction="left-to-right" evidence="15">
        <dbReference type="Rhea" id="RHEA:78544"/>
    </physiologicalReaction>
</comment>
<evidence type="ECO:0000256" key="4">
    <source>
        <dbReference type="ARBA" id="ARBA00022598"/>
    </source>
</evidence>
<dbReference type="Proteomes" id="UP000549394">
    <property type="component" value="Unassembled WGS sequence"/>
</dbReference>
<evidence type="ECO:0000256" key="9">
    <source>
        <dbReference type="ARBA" id="ARBA00022917"/>
    </source>
</evidence>
<dbReference type="OrthoDB" id="438179at2759"/>
<dbReference type="SUPFAM" id="SSF52374">
    <property type="entry name" value="Nucleotidylyl transferase"/>
    <property type="match status" value="1"/>
</dbReference>
<proteinExistence type="inferred from homology"/>
<keyword evidence="5" id="KW-0479">Metal-binding</keyword>
<keyword evidence="6" id="KW-0547">Nucleotide-binding</keyword>
<dbReference type="Pfam" id="PF01406">
    <property type="entry name" value="tRNA-synt_1e"/>
    <property type="match status" value="1"/>
</dbReference>
<dbReference type="AlphaFoldDB" id="A0A7I8VX96"/>
<evidence type="ECO:0000313" key="21">
    <source>
        <dbReference type="Proteomes" id="UP000549394"/>
    </source>
</evidence>
<dbReference type="PANTHER" id="PTHR10890">
    <property type="entry name" value="CYSTEINYL-TRNA SYNTHETASE"/>
    <property type="match status" value="1"/>
</dbReference>
<comment type="function">
    <text evidence="13">In addition to its role as an aminoacyl-tRNA synthetase, has also cysteine persulfide synthase activity. Produces reactive persulfide species such as cysteine persulfide (CysSSH) from substrate cysteine and mediate direct incorporation of CysSSH into proteins during translations, resulting in protein persulfides and polysulfides. CysSSHs behave as potent antioxidants and cellular protectants.</text>
</comment>
<evidence type="ECO:0000256" key="17">
    <source>
        <dbReference type="ARBA" id="ARBA00048609"/>
    </source>
</evidence>
<evidence type="ECO:0000256" key="13">
    <source>
        <dbReference type="ARBA" id="ARBA00045476"/>
    </source>
</evidence>
<evidence type="ECO:0000259" key="19">
    <source>
        <dbReference type="SMART" id="SM00840"/>
    </source>
</evidence>
<evidence type="ECO:0000256" key="18">
    <source>
        <dbReference type="ARBA" id="ARBA00049046"/>
    </source>
</evidence>
<dbReference type="GO" id="GO:0005737">
    <property type="term" value="C:cytoplasm"/>
    <property type="evidence" value="ECO:0007669"/>
    <property type="project" value="InterPro"/>
</dbReference>
<comment type="catalytic activity">
    <reaction evidence="14">
        <text>S-disulfanyl-L-cysteine + tRNA(Cys) + ATP = (S)-disulfanyl-L-cysteinyl-tRNA(Cys) + AMP + diphosphate</text>
        <dbReference type="Rhea" id="RHEA:78651"/>
        <dbReference type="Rhea" id="RHEA-COMP:9661"/>
        <dbReference type="Rhea" id="RHEA-COMP:19120"/>
        <dbReference type="ChEBI" id="CHEBI:30616"/>
        <dbReference type="ChEBI" id="CHEBI:33019"/>
        <dbReference type="ChEBI" id="CHEBI:78442"/>
        <dbReference type="ChEBI" id="CHEBI:229465"/>
        <dbReference type="ChEBI" id="CHEBI:229521"/>
        <dbReference type="ChEBI" id="CHEBI:456215"/>
    </reaction>
    <physiologicalReaction direction="left-to-right" evidence="14">
        <dbReference type="Rhea" id="RHEA:78652"/>
    </physiologicalReaction>
</comment>
<accession>A0A7I8VX96</accession>
<dbReference type="Gene3D" id="1.20.120.1910">
    <property type="entry name" value="Cysteine-tRNA ligase, C-terminal anti-codon recognition domain"/>
    <property type="match status" value="1"/>
</dbReference>
<protein>
    <recommendedName>
        <fullName evidence="3">cysteine--tRNA ligase</fullName>
        <ecNumber evidence="3">6.1.1.16</ecNumber>
    </recommendedName>
    <alternativeName>
        <fullName evidence="11">Cysteinyl-tRNA synthetase</fullName>
    </alternativeName>
</protein>
<dbReference type="InterPro" id="IPR015273">
    <property type="entry name" value="Cys-tRNA-synt_Ia_DALR"/>
</dbReference>
<keyword evidence="8" id="KW-0067">ATP-binding</keyword>
<dbReference type="EMBL" id="CAJFCJ010000012">
    <property type="protein sequence ID" value="CAD5120167.1"/>
    <property type="molecule type" value="Genomic_DNA"/>
</dbReference>